<feature type="domain" description="Riboflavin kinase" evidence="15">
    <location>
        <begin position="173"/>
        <end position="292"/>
    </location>
</feature>
<evidence type="ECO:0000256" key="12">
    <source>
        <dbReference type="ARBA" id="ARBA00047880"/>
    </source>
</evidence>
<evidence type="ECO:0000256" key="10">
    <source>
        <dbReference type="ARBA" id="ARBA00022840"/>
    </source>
</evidence>
<evidence type="ECO:0000313" key="17">
    <source>
        <dbReference type="Proteomes" id="UP000253689"/>
    </source>
</evidence>
<dbReference type="InterPro" id="IPR023465">
    <property type="entry name" value="Riboflavin_kinase_dom_sf"/>
</dbReference>
<proteinExistence type="inferred from homology"/>
<dbReference type="InterPro" id="IPR023468">
    <property type="entry name" value="Riboflavin_kinase"/>
</dbReference>
<keyword evidence="7 14" id="KW-0547">Nucleotide-binding</keyword>
<dbReference type="GO" id="GO:0006747">
    <property type="term" value="P:FAD biosynthetic process"/>
    <property type="evidence" value="ECO:0007669"/>
    <property type="project" value="UniProtKB-UniRule"/>
</dbReference>
<evidence type="ECO:0000256" key="2">
    <source>
        <dbReference type="ARBA" id="ARBA00005201"/>
    </source>
</evidence>
<dbReference type="RefSeq" id="WP_114565150.1">
    <property type="nucleotide sequence ID" value="NZ_CP031088.1"/>
</dbReference>
<name>A0A345DQR0_9MOLU</name>
<dbReference type="UniPathway" id="UPA00276">
    <property type="reaction ID" value="UER00406"/>
</dbReference>
<evidence type="ECO:0000256" key="11">
    <source>
        <dbReference type="ARBA" id="ARBA00023268"/>
    </source>
</evidence>
<dbReference type="InterPro" id="IPR015864">
    <property type="entry name" value="FAD_synthase"/>
</dbReference>
<dbReference type="EMBL" id="CP031088">
    <property type="protein sequence ID" value="AXF96551.1"/>
    <property type="molecule type" value="Genomic_DNA"/>
</dbReference>
<protein>
    <recommendedName>
        <fullName evidence="14">Riboflavin biosynthesis protein</fullName>
    </recommendedName>
    <domain>
        <recommendedName>
            <fullName evidence="14">Riboflavin kinase</fullName>
            <ecNumber evidence="14">2.7.1.26</ecNumber>
        </recommendedName>
        <alternativeName>
            <fullName evidence="14">Flavokinase</fullName>
        </alternativeName>
    </domain>
    <domain>
        <recommendedName>
            <fullName evidence="14">FMN adenylyltransferase</fullName>
            <ecNumber evidence="14">2.7.7.2</ecNumber>
        </recommendedName>
        <alternativeName>
            <fullName evidence="14">FAD pyrophosphorylase</fullName>
        </alternativeName>
        <alternativeName>
            <fullName evidence="14">FAD synthase</fullName>
        </alternativeName>
    </domain>
</protein>
<dbReference type="Gene3D" id="3.40.50.620">
    <property type="entry name" value="HUPs"/>
    <property type="match status" value="1"/>
</dbReference>
<keyword evidence="10 14" id="KW-0067">ATP-binding</keyword>
<dbReference type="GO" id="GO:0005524">
    <property type="term" value="F:ATP binding"/>
    <property type="evidence" value="ECO:0007669"/>
    <property type="project" value="UniProtKB-UniRule"/>
</dbReference>
<evidence type="ECO:0000256" key="3">
    <source>
        <dbReference type="ARBA" id="ARBA00022630"/>
    </source>
</evidence>
<comment type="similarity">
    <text evidence="14">Belongs to the ribF family.</text>
</comment>
<dbReference type="Pfam" id="PF01687">
    <property type="entry name" value="Flavokinase"/>
    <property type="match status" value="1"/>
</dbReference>
<dbReference type="InterPro" id="IPR014729">
    <property type="entry name" value="Rossmann-like_a/b/a_fold"/>
</dbReference>
<dbReference type="SUPFAM" id="SSF82114">
    <property type="entry name" value="Riboflavin kinase-like"/>
    <property type="match status" value="1"/>
</dbReference>
<keyword evidence="3 14" id="KW-0285">Flavoprotein</keyword>
<keyword evidence="11" id="KW-0511">Multifunctional enzyme</keyword>
<dbReference type="Gene3D" id="2.40.30.30">
    <property type="entry name" value="Riboflavin kinase-like"/>
    <property type="match status" value="1"/>
</dbReference>
<evidence type="ECO:0000256" key="8">
    <source>
        <dbReference type="ARBA" id="ARBA00022777"/>
    </source>
</evidence>
<evidence type="ECO:0000256" key="4">
    <source>
        <dbReference type="ARBA" id="ARBA00022643"/>
    </source>
</evidence>
<evidence type="ECO:0000256" key="5">
    <source>
        <dbReference type="ARBA" id="ARBA00022679"/>
    </source>
</evidence>
<comment type="pathway">
    <text evidence="1 14">Cofactor biosynthesis; FAD biosynthesis; FAD from FMN: step 1/1.</text>
</comment>
<dbReference type="EC" id="2.7.7.2" evidence="14"/>
<dbReference type="Proteomes" id="UP000253689">
    <property type="component" value="Chromosome"/>
</dbReference>
<keyword evidence="17" id="KW-1185">Reference proteome</keyword>
<keyword evidence="4 14" id="KW-0288">FMN</keyword>
<evidence type="ECO:0000259" key="15">
    <source>
        <dbReference type="SMART" id="SM00904"/>
    </source>
</evidence>
<evidence type="ECO:0000256" key="7">
    <source>
        <dbReference type="ARBA" id="ARBA00022741"/>
    </source>
</evidence>
<reference evidence="17" key="1">
    <citation type="submission" date="2018-07" db="EMBL/GenBank/DDBJ databases">
        <title>Complete Genome Sequence of Spiroplasma phoeniceum.</title>
        <authorList>
            <person name="Davis R.E."/>
            <person name="Shao J.Y."/>
            <person name="Zhao Y."/>
            <person name="Silver A."/>
            <person name="Stump z."/>
            <person name="Gasparich G."/>
        </authorList>
    </citation>
    <scope>NUCLEOTIDE SEQUENCE [LARGE SCALE GENOMIC DNA]</scope>
    <source>
        <strain evidence="17">P40</strain>
    </source>
</reference>
<evidence type="ECO:0000256" key="1">
    <source>
        <dbReference type="ARBA" id="ARBA00004726"/>
    </source>
</evidence>
<dbReference type="InterPro" id="IPR002606">
    <property type="entry name" value="Riboflavin_kinase_bac"/>
</dbReference>
<dbReference type="PANTHER" id="PTHR22749">
    <property type="entry name" value="RIBOFLAVIN KINASE/FMN ADENYLYLTRANSFERASE"/>
    <property type="match status" value="1"/>
</dbReference>
<dbReference type="PIRSF" id="PIRSF004491">
    <property type="entry name" value="FAD_Synth"/>
    <property type="match status" value="1"/>
</dbReference>
<dbReference type="Pfam" id="PF06574">
    <property type="entry name" value="FAD_syn"/>
    <property type="match status" value="1"/>
</dbReference>
<dbReference type="GO" id="GO:0009231">
    <property type="term" value="P:riboflavin biosynthetic process"/>
    <property type="evidence" value="ECO:0007669"/>
    <property type="project" value="InterPro"/>
</dbReference>
<evidence type="ECO:0000256" key="9">
    <source>
        <dbReference type="ARBA" id="ARBA00022827"/>
    </source>
</evidence>
<dbReference type="NCBIfam" id="TIGR00083">
    <property type="entry name" value="ribF"/>
    <property type="match status" value="1"/>
</dbReference>
<keyword evidence="9 14" id="KW-0274">FAD</keyword>
<dbReference type="GO" id="GO:0008531">
    <property type="term" value="F:riboflavin kinase activity"/>
    <property type="evidence" value="ECO:0007669"/>
    <property type="project" value="UniProtKB-UniRule"/>
</dbReference>
<dbReference type="SUPFAM" id="SSF52374">
    <property type="entry name" value="Nucleotidylyl transferase"/>
    <property type="match status" value="1"/>
</dbReference>
<dbReference type="GO" id="GO:0003919">
    <property type="term" value="F:FMN adenylyltransferase activity"/>
    <property type="evidence" value="ECO:0007669"/>
    <property type="project" value="UniProtKB-UniRule"/>
</dbReference>
<comment type="pathway">
    <text evidence="2 14">Cofactor biosynthesis; FMN biosynthesis; FMN from riboflavin (ATP route): step 1/1.</text>
</comment>
<keyword evidence="6 14" id="KW-0548">Nucleotidyltransferase</keyword>
<dbReference type="InterPro" id="IPR015865">
    <property type="entry name" value="Riboflavin_kinase_bac/euk"/>
</dbReference>
<gene>
    <name evidence="16" type="ORF">SDAV_001586</name>
</gene>
<evidence type="ECO:0000256" key="14">
    <source>
        <dbReference type="PIRNR" id="PIRNR004491"/>
    </source>
</evidence>
<dbReference type="GO" id="GO:0009398">
    <property type="term" value="P:FMN biosynthetic process"/>
    <property type="evidence" value="ECO:0007669"/>
    <property type="project" value="UniProtKB-UniRule"/>
</dbReference>
<keyword evidence="8 14" id="KW-0418">Kinase</keyword>
<comment type="catalytic activity">
    <reaction evidence="13 14">
        <text>FMN + ATP + H(+) = FAD + diphosphate</text>
        <dbReference type="Rhea" id="RHEA:17237"/>
        <dbReference type="ChEBI" id="CHEBI:15378"/>
        <dbReference type="ChEBI" id="CHEBI:30616"/>
        <dbReference type="ChEBI" id="CHEBI:33019"/>
        <dbReference type="ChEBI" id="CHEBI:57692"/>
        <dbReference type="ChEBI" id="CHEBI:58210"/>
        <dbReference type="EC" id="2.7.7.2"/>
    </reaction>
</comment>
<evidence type="ECO:0000313" key="16">
    <source>
        <dbReference type="EMBL" id="AXF96551.1"/>
    </source>
</evidence>
<dbReference type="SMART" id="SM00904">
    <property type="entry name" value="Flavokinase"/>
    <property type="match status" value="1"/>
</dbReference>
<organism evidence="16 17">
    <name type="scientific">Spiroplasma phoeniceum P40</name>
    <dbReference type="NCBI Taxonomy" id="1276259"/>
    <lineage>
        <taxon>Bacteria</taxon>
        <taxon>Bacillati</taxon>
        <taxon>Mycoplasmatota</taxon>
        <taxon>Mollicutes</taxon>
        <taxon>Entomoplasmatales</taxon>
        <taxon>Spiroplasmataceae</taxon>
        <taxon>Spiroplasma</taxon>
    </lineage>
</organism>
<dbReference type="PANTHER" id="PTHR22749:SF6">
    <property type="entry name" value="RIBOFLAVIN KINASE"/>
    <property type="match status" value="1"/>
</dbReference>
<accession>A0A345DQR0</accession>
<dbReference type="EC" id="2.7.1.26" evidence="14"/>
<evidence type="ECO:0000256" key="13">
    <source>
        <dbReference type="ARBA" id="ARBA00049494"/>
    </source>
</evidence>
<comment type="catalytic activity">
    <reaction evidence="12 14">
        <text>riboflavin + ATP = FMN + ADP + H(+)</text>
        <dbReference type="Rhea" id="RHEA:14357"/>
        <dbReference type="ChEBI" id="CHEBI:15378"/>
        <dbReference type="ChEBI" id="CHEBI:30616"/>
        <dbReference type="ChEBI" id="CHEBI:57986"/>
        <dbReference type="ChEBI" id="CHEBI:58210"/>
        <dbReference type="ChEBI" id="CHEBI:456216"/>
        <dbReference type="EC" id="2.7.1.26"/>
    </reaction>
</comment>
<keyword evidence="5 14" id="KW-0808">Transferase</keyword>
<dbReference type="KEGG" id="sphh:SDAV_001586"/>
<dbReference type="AlphaFoldDB" id="A0A345DQR0"/>
<dbReference type="UniPathway" id="UPA00277">
    <property type="reaction ID" value="UER00407"/>
</dbReference>
<evidence type="ECO:0000256" key="6">
    <source>
        <dbReference type="ARBA" id="ARBA00022695"/>
    </source>
</evidence>
<sequence length="295" mass="34205">MKTLVWNNPSYKKPKVACLGLFDGFHQGHLKLITRLMEIKKQYNLATLFFTMSQSVSDFLQQTNTKIVDNHSKQQIVEKLGFNYYLEVRLSTAIINLSAQQFLTILKKQFNVTKIVIGSDFRFGKNREGDFNDIIAFFGQENVYLITRQDNLFSSTTIRNFLLKYDLASANKLLYEDYNLRGKVKPGKQLGRTINFPTANIYLPQKVILPYGVYVTETLAQGKLYPSMTSYRLFEGKEVVETYLINVNLDLYGQEIIVYFKKYLRENIKINNLEELVTLLEQDLVNTLAFFAKKA</sequence>